<protein>
    <submittedName>
        <fullName evidence="1">Uncharacterized protein</fullName>
    </submittedName>
</protein>
<evidence type="ECO:0000313" key="1">
    <source>
        <dbReference type="EMBL" id="QHU30550.1"/>
    </source>
</evidence>
<dbReference type="EMBL" id="MN740509">
    <property type="protein sequence ID" value="QHU30550.1"/>
    <property type="molecule type" value="Genomic_DNA"/>
</dbReference>
<reference evidence="1" key="1">
    <citation type="journal article" date="2020" name="Nature">
        <title>Giant virus diversity and host interactions through global metagenomics.</title>
        <authorList>
            <person name="Schulz F."/>
            <person name="Roux S."/>
            <person name="Paez-Espino D."/>
            <person name="Jungbluth S."/>
            <person name="Walsh D.A."/>
            <person name="Denef V.J."/>
            <person name="McMahon K.D."/>
            <person name="Konstantinidis K.T."/>
            <person name="Eloe-Fadrosh E.A."/>
            <person name="Kyrpides N.C."/>
            <person name="Woyke T."/>
        </authorList>
    </citation>
    <scope>NUCLEOTIDE SEQUENCE</scope>
    <source>
        <strain evidence="1">GVMAG-M-3300027833-19</strain>
    </source>
</reference>
<accession>A0A6C0LJF2</accession>
<sequence length="77" mass="9109">MDSHTTVEISYDGGITFTETLYFDKKMTASEILELHRKTTKRKCHYRSDIFALNECPYCTNNRVQTCRYCGFLRKNN</sequence>
<name>A0A6C0LJF2_9ZZZZ</name>
<dbReference type="AlphaFoldDB" id="A0A6C0LJF2"/>
<organism evidence="1">
    <name type="scientific">viral metagenome</name>
    <dbReference type="NCBI Taxonomy" id="1070528"/>
    <lineage>
        <taxon>unclassified sequences</taxon>
        <taxon>metagenomes</taxon>
        <taxon>organismal metagenomes</taxon>
    </lineage>
</organism>
<proteinExistence type="predicted"/>